<dbReference type="AlphaFoldDB" id="A0A6M0IP82"/>
<comment type="caution">
    <text evidence="2">The sequence shown here is derived from an EMBL/GenBank/DDBJ whole genome shotgun (WGS) entry which is preliminary data.</text>
</comment>
<keyword evidence="3" id="KW-1185">Reference proteome</keyword>
<protein>
    <recommendedName>
        <fullName evidence="4">DUF3784 domain-containing protein</fullName>
    </recommendedName>
</protein>
<organism evidence="2 3">
    <name type="scientific">Spirosoma agri</name>
    <dbReference type="NCBI Taxonomy" id="1987381"/>
    <lineage>
        <taxon>Bacteria</taxon>
        <taxon>Pseudomonadati</taxon>
        <taxon>Bacteroidota</taxon>
        <taxon>Cytophagia</taxon>
        <taxon>Cytophagales</taxon>
        <taxon>Cytophagaceae</taxon>
        <taxon>Spirosoma</taxon>
    </lineage>
</organism>
<reference evidence="2 3" key="1">
    <citation type="submission" date="2020-02" db="EMBL/GenBank/DDBJ databases">
        <title>Draft genome sequence of two Spirosoma agri KCTC 52727 and Spirosoma terrae KCTC 52035.</title>
        <authorList>
            <person name="Rojas J."/>
            <person name="Ambika Manirajan B."/>
            <person name="Ratering S."/>
            <person name="Suarez C."/>
            <person name="Schnell S."/>
        </authorList>
    </citation>
    <scope>NUCLEOTIDE SEQUENCE [LARGE SCALE GENOMIC DNA]</scope>
    <source>
        <strain evidence="2 3">KCTC 52727</strain>
    </source>
</reference>
<evidence type="ECO:0000256" key="1">
    <source>
        <dbReference type="SAM" id="Phobius"/>
    </source>
</evidence>
<keyword evidence="1" id="KW-0472">Membrane</keyword>
<keyword evidence="1" id="KW-1133">Transmembrane helix</keyword>
<dbReference type="Proteomes" id="UP000477386">
    <property type="component" value="Unassembled WGS sequence"/>
</dbReference>
<proteinExistence type="predicted"/>
<evidence type="ECO:0000313" key="2">
    <source>
        <dbReference type="EMBL" id="NEU69844.1"/>
    </source>
</evidence>
<dbReference type="RefSeq" id="WP_164042566.1">
    <property type="nucleotide sequence ID" value="NZ_JAAGNZ010000002.1"/>
</dbReference>
<feature type="transmembrane region" description="Helical" evidence="1">
    <location>
        <begin position="45"/>
        <end position="67"/>
    </location>
</feature>
<name>A0A6M0IP82_9BACT</name>
<dbReference type="EMBL" id="JAAGNZ010000002">
    <property type="protein sequence ID" value="NEU69844.1"/>
    <property type="molecule type" value="Genomic_DNA"/>
</dbReference>
<feature type="transmembrane region" description="Helical" evidence="1">
    <location>
        <begin position="74"/>
        <end position="94"/>
    </location>
</feature>
<evidence type="ECO:0000313" key="3">
    <source>
        <dbReference type="Proteomes" id="UP000477386"/>
    </source>
</evidence>
<keyword evidence="1" id="KW-0812">Transmembrane</keyword>
<gene>
    <name evidence="2" type="ORF">GK091_23385</name>
</gene>
<sequence length="100" mass="10904">MAVIFLIIGLFIALLGCIVWRFERTDLLSNVDQTRVTDKKGLAGWAGKWLLALSAAAFATGIVSASVTTERGQLITCIAFILSSQLLIVVYLAGLRRYTK</sequence>
<accession>A0A6M0IP82</accession>
<evidence type="ECO:0008006" key="4">
    <source>
        <dbReference type="Google" id="ProtNLM"/>
    </source>
</evidence>